<keyword evidence="3" id="KW-0238">DNA-binding</keyword>
<dbReference type="GO" id="GO:0003677">
    <property type="term" value="F:DNA binding"/>
    <property type="evidence" value="ECO:0007669"/>
    <property type="project" value="UniProtKB-KW"/>
</dbReference>
<dbReference type="InterPro" id="IPR000847">
    <property type="entry name" value="LysR_HTH_N"/>
</dbReference>
<dbReference type="Pfam" id="PF03466">
    <property type="entry name" value="LysR_substrate"/>
    <property type="match status" value="1"/>
</dbReference>
<organism evidence="6 8">
    <name type="scientific">Burkholderia singularis</name>
    <dbReference type="NCBI Taxonomy" id="1503053"/>
    <lineage>
        <taxon>Bacteria</taxon>
        <taxon>Pseudomonadati</taxon>
        <taxon>Pseudomonadota</taxon>
        <taxon>Betaproteobacteria</taxon>
        <taxon>Burkholderiales</taxon>
        <taxon>Burkholderiaceae</taxon>
        <taxon>Burkholderia</taxon>
        <taxon>pseudomallei group</taxon>
    </lineage>
</organism>
<keyword evidence="2" id="KW-0805">Transcription regulation</keyword>
<reference evidence="7 9" key="2">
    <citation type="submission" date="2017-04" db="EMBL/GenBank/DDBJ databases">
        <authorList>
            <person name="Afonso C.L."/>
            <person name="Miller P.J."/>
            <person name="Scott M.A."/>
            <person name="Spackman E."/>
            <person name="Goraichik I."/>
            <person name="Dimitrov K.M."/>
            <person name="Suarez D.L."/>
            <person name="Swayne D.E."/>
        </authorList>
    </citation>
    <scope>NUCLEOTIDE SEQUENCE [LARGE SCALE GENOMIC DNA]</scope>
    <source>
        <strain evidence="7">LMG 28154</strain>
    </source>
</reference>
<accession>A0A103E5C5</accession>
<protein>
    <submittedName>
        <fullName evidence="7">Transcriptional regulator</fullName>
    </submittedName>
</protein>
<sequence>MRISHFNAFRAVAETGSFSSAAAELGCTQSNISHAISEVEKFVGERLFVRSRAGCVLTDAGAELIIKTGNLLDIVNDMLGKTLSSRPVRISTLRSVGTGLLAQLMSDLSKVRADIRVEILDDTEREESVLDVLNELGADIAIVTNMEAEKYISRAFVKDRYVAVLPPDIAMQGTLRWDQLQSLNFIQQNNPHSIQAVASLRNYGVHLRSFYKIASVDSILSMVENGVGFSIVPQLALPENPKTYRIAVLPQLIERELVVLSRPYSMLSHAARTVLDFICDKPTLRKTSAYRRQVIELAA</sequence>
<dbReference type="PROSITE" id="PS50931">
    <property type="entry name" value="HTH_LYSR"/>
    <property type="match status" value="1"/>
</dbReference>
<evidence type="ECO:0000256" key="3">
    <source>
        <dbReference type="ARBA" id="ARBA00023125"/>
    </source>
</evidence>
<dbReference type="Pfam" id="PF00126">
    <property type="entry name" value="HTH_1"/>
    <property type="match status" value="1"/>
</dbReference>
<evidence type="ECO:0000256" key="4">
    <source>
        <dbReference type="ARBA" id="ARBA00023163"/>
    </source>
</evidence>
<dbReference type="EMBL" id="FXAN01000094">
    <property type="protein sequence ID" value="SMG02247.1"/>
    <property type="molecule type" value="Genomic_DNA"/>
</dbReference>
<keyword evidence="4" id="KW-0804">Transcription</keyword>
<dbReference type="SUPFAM" id="SSF53850">
    <property type="entry name" value="Periplasmic binding protein-like II"/>
    <property type="match status" value="1"/>
</dbReference>
<dbReference type="PANTHER" id="PTHR30419">
    <property type="entry name" value="HTH-TYPE TRANSCRIPTIONAL REGULATOR YBHD"/>
    <property type="match status" value="1"/>
</dbReference>
<dbReference type="OrthoDB" id="9803735at2"/>
<reference evidence="6 8" key="1">
    <citation type="submission" date="2015-11" db="EMBL/GenBank/DDBJ databases">
        <title>Expanding the genomic diversity of Burkholderia species for the development of highly accurate diagnostics.</title>
        <authorList>
            <person name="Sahl J."/>
            <person name="Keim P."/>
            <person name="Wagner D."/>
        </authorList>
    </citation>
    <scope>NUCLEOTIDE SEQUENCE [LARGE SCALE GENOMIC DNA]</scope>
    <source>
        <strain evidence="6 8">TSV85</strain>
    </source>
</reference>
<evidence type="ECO:0000259" key="5">
    <source>
        <dbReference type="PROSITE" id="PS50931"/>
    </source>
</evidence>
<dbReference type="SUPFAM" id="SSF46785">
    <property type="entry name" value="Winged helix' DNA-binding domain"/>
    <property type="match status" value="1"/>
</dbReference>
<dbReference type="Proteomes" id="UP000062788">
    <property type="component" value="Unassembled WGS sequence"/>
</dbReference>
<keyword evidence="8" id="KW-1185">Reference proteome</keyword>
<proteinExistence type="inferred from homology"/>
<gene>
    <name evidence="7" type="ORF">BSIN_0867</name>
    <name evidence="6" type="ORF">WS67_08015</name>
</gene>
<dbReference type="Proteomes" id="UP000198460">
    <property type="component" value="Unassembled WGS sequence"/>
</dbReference>
<name>A0A103E5C5_9BURK</name>
<dbReference type="PANTHER" id="PTHR30419:SF7">
    <property type="entry name" value="HTH-TYPE TRANSCRIPTIONAL REGULATOR TDCA"/>
    <property type="match status" value="1"/>
</dbReference>
<dbReference type="InterPro" id="IPR005119">
    <property type="entry name" value="LysR_subst-bd"/>
</dbReference>
<dbReference type="Gene3D" id="1.10.10.10">
    <property type="entry name" value="Winged helix-like DNA-binding domain superfamily/Winged helix DNA-binding domain"/>
    <property type="match status" value="1"/>
</dbReference>
<dbReference type="Gene3D" id="3.40.190.290">
    <property type="match status" value="1"/>
</dbReference>
<comment type="similarity">
    <text evidence="1">Belongs to the LysR transcriptional regulatory family.</text>
</comment>
<dbReference type="InterPro" id="IPR036388">
    <property type="entry name" value="WH-like_DNA-bd_sf"/>
</dbReference>
<evidence type="ECO:0000256" key="1">
    <source>
        <dbReference type="ARBA" id="ARBA00009437"/>
    </source>
</evidence>
<dbReference type="RefSeq" id="WP_059514905.1">
    <property type="nucleotide sequence ID" value="NZ_LOWA01000018.1"/>
</dbReference>
<dbReference type="InterPro" id="IPR036390">
    <property type="entry name" value="WH_DNA-bd_sf"/>
</dbReference>
<dbReference type="InterPro" id="IPR050950">
    <property type="entry name" value="HTH-type_LysR_regulators"/>
</dbReference>
<evidence type="ECO:0000256" key="2">
    <source>
        <dbReference type="ARBA" id="ARBA00023015"/>
    </source>
</evidence>
<evidence type="ECO:0000313" key="9">
    <source>
        <dbReference type="Proteomes" id="UP000198460"/>
    </source>
</evidence>
<feature type="domain" description="HTH lysR-type" evidence="5">
    <location>
        <begin position="1"/>
        <end position="58"/>
    </location>
</feature>
<dbReference type="GO" id="GO:0005829">
    <property type="term" value="C:cytosol"/>
    <property type="evidence" value="ECO:0007669"/>
    <property type="project" value="TreeGrafter"/>
</dbReference>
<evidence type="ECO:0000313" key="8">
    <source>
        <dbReference type="Proteomes" id="UP000062788"/>
    </source>
</evidence>
<evidence type="ECO:0000313" key="7">
    <source>
        <dbReference type="EMBL" id="SMG02247.1"/>
    </source>
</evidence>
<dbReference type="EMBL" id="LOWA01000018">
    <property type="protein sequence ID" value="KVE28655.1"/>
    <property type="molecule type" value="Genomic_DNA"/>
</dbReference>
<dbReference type="AlphaFoldDB" id="A0A103E5C5"/>
<evidence type="ECO:0000313" key="6">
    <source>
        <dbReference type="EMBL" id="KVE28655.1"/>
    </source>
</evidence>
<dbReference type="GO" id="GO:0003700">
    <property type="term" value="F:DNA-binding transcription factor activity"/>
    <property type="evidence" value="ECO:0007669"/>
    <property type="project" value="InterPro"/>
</dbReference>